<dbReference type="Gene3D" id="3.30.70.330">
    <property type="match status" value="1"/>
</dbReference>
<dbReference type="PANTHER" id="PTHR15683:SF8">
    <property type="entry name" value="SCAFFOLD ATTACHMENT FACTOR B, ISOFORM B"/>
    <property type="match status" value="1"/>
</dbReference>
<dbReference type="PROSITE" id="PS50102">
    <property type="entry name" value="RRM"/>
    <property type="match status" value="1"/>
</dbReference>
<dbReference type="AlphaFoldDB" id="A0A9N9ME34"/>
<comment type="subcellular location">
    <subcellularLocation>
        <location evidence="1">Nucleus</location>
    </subcellularLocation>
</comment>
<feature type="compositionally biased region" description="Basic and acidic residues" evidence="5">
    <location>
        <begin position="224"/>
        <end position="269"/>
    </location>
</feature>
<dbReference type="SMART" id="SM00360">
    <property type="entry name" value="RRM"/>
    <property type="match status" value="1"/>
</dbReference>
<dbReference type="GO" id="GO:0003723">
    <property type="term" value="F:RNA binding"/>
    <property type="evidence" value="ECO:0007669"/>
    <property type="project" value="UniProtKB-UniRule"/>
</dbReference>
<feature type="compositionally biased region" description="Basic and acidic residues" evidence="5">
    <location>
        <begin position="338"/>
        <end position="351"/>
    </location>
</feature>
<evidence type="ECO:0000313" key="8">
    <source>
        <dbReference type="Proteomes" id="UP001152799"/>
    </source>
</evidence>
<evidence type="ECO:0000313" key="7">
    <source>
        <dbReference type="EMBL" id="CAG9759971.1"/>
    </source>
</evidence>
<dbReference type="OrthoDB" id="6159259at2759"/>
<dbReference type="GO" id="GO:0006357">
    <property type="term" value="P:regulation of transcription by RNA polymerase II"/>
    <property type="evidence" value="ECO:0007669"/>
    <property type="project" value="TreeGrafter"/>
</dbReference>
<dbReference type="InterPro" id="IPR000504">
    <property type="entry name" value="RRM_dom"/>
</dbReference>
<feature type="compositionally biased region" description="Basic and acidic residues" evidence="5">
    <location>
        <begin position="359"/>
        <end position="369"/>
    </location>
</feature>
<evidence type="ECO:0000256" key="3">
    <source>
        <dbReference type="ARBA" id="ARBA00023242"/>
    </source>
</evidence>
<name>A0A9N9ME34_9CUCU</name>
<dbReference type="Pfam" id="PF00076">
    <property type="entry name" value="RRM_1"/>
    <property type="match status" value="1"/>
</dbReference>
<dbReference type="Proteomes" id="UP001152799">
    <property type="component" value="Chromosome 1"/>
</dbReference>
<keyword evidence="8" id="KW-1185">Reference proteome</keyword>
<dbReference type="PANTHER" id="PTHR15683">
    <property type="entry name" value="SCAFFOLD ATTACHMENT FACTOR B-RELATED"/>
    <property type="match status" value="1"/>
</dbReference>
<keyword evidence="2 4" id="KW-0694">RNA-binding</keyword>
<dbReference type="InterPro" id="IPR012677">
    <property type="entry name" value="Nucleotide-bd_a/b_plait_sf"/>
</dbReference>
<evidence type="ECO:0000259" key="6">
    <source>
        <dbReference type="PROSITE" id="PS50102"/>
    </source>
</evidence>
<dbReference type="GO" id="GO:0043565">
    <property type="term" value="F:sequence-specific DNA binding"/>
    <property type="evidence" value="ECO:0007669"/>
    <property type="project" value="TreeGrafter"/>
</dbReference>
<dbReference type="SUPFAM" id="SSF54928">
    <property type="entry name" value="RNA-binding domain, RBD"/>
    <property type="match status" value="1"/>
</dbReference>
<feature type="region of interest" description="Disordered" evidence="5">
    <location>
        <begin position="224"/>
        <end position="296"/>
    </location>
</feature>
<protein>
    <recommendedName>
        <fullName evidence="6">RRM domain-containing protein</fullName>
    </recommendedName>
</protein>
<sequence>MVGGIRTYKDDDYDEMTCESKPSIDGCFFGEADKKKVEEIMINAGLGLAQSGDLSRSTSNSEEGEKKSNDHIVWVVNVAHRTKANHLKIALSAHGKVVKVQTLINANYPGSSCYGRVTMASSEDVDKVIKNLNNTELDGQMIKLTRDVKQCIFSNNKKEKKDNDNVDSCCSVPGPERTKGETNDTYGGENMWMEGFHGERVGSAHLYRRKNETILTFAQIKEERERQKIRNQERSLREEKRRRIENDSRQPEANRHQQEHYRLKQERGLQMKRTIFVRPTNESSDHEKLTVGKKESEKILEENARAENDNGRFLAATADSISQAKTKSHKSPENTSHSYDREIGHGYDRQRSHQNGKSPDYDAGRSHDYQRERSCDFDLGRDYNYNAEHSGLTTSMGSSSSHLSAGTCGIHLSSGANVLGSSLGPHLPSENSD</sequence>
<dbReference type="EMBL" id="OU892277">
    <property type="protein sequence ID" value="CAG9759971.1"/>
    <property type="molecule type" value="Genomic_DNA"/>
</dbReference>
<dbReference type="InterPro" id="IPR051738">
    <property type="entry name" value="SAF_Modulators"/>
</dbReference>
<dbReference type="GO" id="GO:0050684">
    <property type="term" value="P:regulation of mRNA processing"/>
    <property type="evidence" value="ECO:0007669"/>
    <property type="project" value="TreeGrafter"/>
</dbReference>
<dbReference type="GO" id="GO:0005634">
    <property type="term" value="C:nucleus"/>
    <property type="evidence" value="ECO:0007669"/>
    <property type="project" value="UniProtKB-SubCell"/>
</dbReference>
<accession>A0A9N9ME34</accession>
<dbReference type="InterPro" id="IPR035979">
    <property type="entry name" value="RBD_domain_sf"/>
</dbReference>
<feature type="region of interest" description="Disordered" evidence="5">
    <location>
        <begin position="414"/>
        <end position="433"/>
    </location>
</feature>
<proteinExistence type="predicted"/>
<organism evidence="7 8">
    <name type="scientific">Ceutorhynchus assimilis</name>
    <name type="common">cabbage seed weevil</name>
    <dbReference type="NCBI Taxonomy" id="467358"/>
    <lineage>
        <taxon>Eukaryota</taxon>
        <taxon>Metazoa</taxon>
        <taxon>Ecdysozoa</taxon>
        <taxon>Arthropoda</taxon>
        <taxon>Hexapoda</taxon>
        <taxon>Insecta</taxon>
        <taxon>Pterygota</taxon>
        <taxon>Neoptera</taxon>
        <taxon>Endopterygota</taxon>
        <taxon>Coleoptera</taxon>
        <taxon>Polyphaga</taxon>
        <taxon>Cucujiformia</taxon>
        <taxon>Curculionidae</taxon>
        <taxon>Ceutorhynchinae</taxon>
        <taxon>Ceutorhynchus</taxon>
    </lineage>
</organism>
<evidence type="ECO:0000256" key="4">
    <source>
        <dbReference type="PROSITE-ProRule" id="PRU00176"/>
    </source>
</evidence>
<feature type="compositionally biased region" description="Basic and acidic residues" evidence="5">
    <location>
        <begin position="283"/>
        <end position="296"/>
    </location>
</feature>
<reference evidence="7" key="1">
    <citation type="submission" date="2022-01" db="EMBL/GenBank/DDBJ databases">
        <authorList>
            <person name="King R."/>
        </authorList>
    </citation>
    <scope>NUCLEOTIDE SEQUENCE</scope>
</reference>
<gene>
    <name evidence="7" type="ORF">CEUTPL_LOCUS707</name>
</gene>
<feature type="region of interest" description="Disordered" evidence="5">
    <location>
        <begin position="321"/>
        <end position="369"/>
    </location>
</feature>
<evidence type="ECO:0000256" key="2">
    <source>
        <dbReference type="ARBA" id="ARBA00022884"/>
    </source>
</evidence>
<feature type="domain" description="RRM" evidence="6">
    <location>
        <begin position="71"/>
        <end position="149"/>
    </location>
</feature>
<evidence type="ECO:0000256" key="5">
    <source>
        <dbReference type="SAM" id="MobiDB-lite"/>
    </source>
</evidence>
<keyword evidence="3" id="KW-0539">Nucleus</keyword>
<evidence type="ECO:0000256" key="1">
    <source>
        <dbReference type="ARBA" id="ARBA00004123"/>
    </source>
</evidence>